<dbReference type="OrthoDB" id="9991317at2759"/>
<dbReference type="Gene3D" id="1.25.40.10">
    <property type="entry name" value="Tetratricopeptide repeat domain"/>
    <property type="match status" value="2"/>
</dbReference>
<proteinExistence type="predicted"/>
<name>A0A9P6ZYD3_9AGAM</name>
<dbReference type="SUPFAM" id="SSF81901">
    <property type="entry name" value="HCP-like"/>
    <property type="match status" value="2"/>
</dbReference>
<comment type="caution">
    <text evidence="2">The sequence shown here is derived from an EMBL/GenBank/DDBJ whole genome shotgun (WGS) entry which is preliminary data.</text>
</comment>
<dbReference type="EMBL" id="JABBWD010000013">
    <property type="protein sequence ID" value="KAG1779050.1"/>
    <property type="molecule type" value="Genomic_DNA"/>
</dbReference>
<feature type="domain" description="CHAT" evidence="1">
    <location>
        <begin position="1111"/>
        <end position="1374"/>
    </location>
</feature>
<gene>
    <name evidence="2" type="ORF">EV702DRAFT_1089727</name>
</gene>
<evidence type="ECO:0000259" key="1">
    <source>
        <dbReference type="Pfam" id="PF12770"/>
    </source>
</evidence>
<evidence type="ECO:0000313" key="3">
    <source>
        <dbReference type="Proteomes" id="UP000714275"/>
    </source>
</evidence>
<protein>
    <submittedName>
        <fullName evidence="2">CHAT domain-containing protein</fullName>
    </submittedName>
</protein>
<reference evidence="2" key="1">
    <citation type="journal article" date="2020" name="New Phytol.">
        <title>Comparative genomics reveals dynamic genome evolution in host specialist ectomycorrhizal fungi.</title>
        <authorList>
            <person name="Lofgren L.A."/>
            <person name="Nguyen N.H."/>
            <person name="Vilgalys R."/>
            <person name="Ruytinx J."/>
            <person name="Liao H.L."/>
            <person name="Branco S."/>
            <person name="Kuo A."/>
            <person name="LaButti K."/>
            <person name="Lipzen A."/>
            <person name="Andreopoulos W."/>
            <person name="Pangilinan J."/>
            <person name="Riley R."/>
            <person name="Hundley H."/>
            <person name="Na H."/>
            <person name="Barry K."/>
            <person name="Grigoriev I.V."/>
            <person name="Stajich J.E."/>
            <person name="Kennedy P.G."/>
        </authorList>
    </citation>
    <scope>NUCLEOTIDE SEQUENCE</scope>
    <source>
        <strain evidence="2">DOB743</strain>
    </source>
</reference>
<organism evidence="2 3">
    <name type="scientific">Suillus placidus</name>
    <dbReference type="NCBI Taxonomy" id="48579"/>
    <lineage>
        <taxon>Eukaryota</taxon>
        <taxon>Fungi</taxon>
        <taxon>Dikarya</taxon>
        <taxon>Basidiomycota</taxon>
        <taxon>Agaricomycotina</taxon>
        <taxon>Agaricomycetes</taxon>
        <taxon>Agaricomycetidae</taxon>
        <taxon>Boletales</taxon>
        <taxon>Suillineae</taxon>
        <taxon>Suillaceae</taxon>
        <taxon>Suillus</taxon>
    </lineage>
</organism>
<accession>A0A9P6ZYD3</accession>
<dbReference type="SUPFAM" id="SSF48452">
    <property type="entry name" value="TPR-like"/>
    <property type="match status" value="1"/>
</dbReference>
<dbReference type="InterPro" id="IPR011990">
    <property type="entry name" value="TPR-like_helical_dom_sf"/>
</dbReference>
<sequence length="1391" mass="155018">MKKGAMQLLCASRLYEPSIVIGGYTLIGLQSADNDSGTGLRNMDWGSLSDRANSLMSSYNQTHRGEDIKEAIRILSEWYSGLPSGSKNQAACANSLGLAFHTRLRHSNSIDDLEQAIHYWSIALETWTSGSPYYVPLVVNLGGMLRRRFEWQGQFKDIEQAITMYSAATSSCPPDSPYRHNLLNNYALAVFTRFEQTGDPQDLDLSIQTHQECLSLRPPGHPSRFSTLSNLAATICDRYRHRGNVDDLSSAMAYYRGALELCSAESPSYPIILMNAGLMLRYSFERNGDLQNLNTAIEYYSTALTTCPDNHPTRSSLLANYAGDLYVRFTQSGDINDLEYSIELYTNSLANQSPTHVHRFSSLHGLAITLISRFKVYGVPEDLDLAITHIASSMVLCGPSHPEHMSVVMAWINCLIMRYKTRGDITDLDAAVEHSEAAIHFCPRESPHYFPLLTHINNALSTRFSRRQDVQDLKKIIDYCDSALIDVPHHHISNRVLAMDRADALLQQYFHEGGMNALEHVISFYQNMIQDLSRGHQAFSRVLIQLASALQARFEQNGNADDLNCAVNHYRTACEACPPGHDDHSAAFSGLGNALLLRYQIFGPLDDLDECLVHLAHVVEARALATDHPDYPKGLANFAYAIFARFQNQHDITDLDTAVNYLQAARDHPNQSEGRHILTYLATALSARYNEREDIDDLQESIKLFEIALPMFAPNNPQALHLRRNLARSLQKMYAKRKTIEDLNAAIAHFEAYLKISPEDHPDLPLALISLASCRHMRAKAGKDDDGFRNALLLLAIASEKLSEAHPWVFLIYHLYTTIFGDYYRLTKDESFLEKAFQYHQLASSAPGIHTWDQLTAALRWRTDANVFHHTSTLEAYKTSIKLLDRHIMATPTVSGRYKALLGGILHDTPSLAADATACAISGGDLELAVELSEQGRGLLWSQMSRFRAAINDLRVVDDEGRRLADEFEFLSAELWRRQSDPSSGIRTVTETLRRTQQEEEARQYRQVSSKWDAVVSKIRQKQGFAYFLTPMPYKELRAAAIAGPVIIINASIKRCDAIIITKDGPPRLIPLPDASLGGIATMSDDFRNVLRNTAGVGEEKMREKQLIPVFRRLWDAVLAPVVDELLTIVPKGSRVWWCPTSKLTSLPIHAAGPYRKGAGNMPNIYVSSYTPTLSALIRSRRQDAYKVASNTPSFVSIGQAKPNSRSGEKELEAVAAELELVKSLVPPSMTCSEVSGDEGTVSGATQALKTNSWVHIACHGKQDFVQPFDSSFALRDKPLRLSDIIQAEPENPEFAFLSACHTAVGDKNAPDEVIHLAAGMQFSGFRGVIGTMWAVDDTTAHHMVKEFYDAMFSGKINCTNAARALNKASKTVDKDTVAMDQRVVFIHIGA</sequence>
<keyword evidence="3" id="KW-1185">Reference proteome</keyword>
<dbReference type="Pfam" id="PF12770">
    <property type="entry name" value="CHAT"/>
    <property type="match status" value="1"/>
</dbReference>
<dbReference type="InterPro" id="IPR024983">
    <property type="entry name" value="CHAT_dom"/>
</dbReference>
<dbReference type="Proteomes" id="UP000714275">
    <property type="component" value="Unassembled WGS sequence"/>
</dbReference>
<evidence type="ECO:0000313" key="2">
    <source>
        <dbReference type="EMBL" id="KAG1779050.1"/>
    </source>
</evidence>